<dbReference type="PANTHER" id="PTHR36512">
    <property type="entry name" value="D-AMINOPEPTIDASE"/>
    <property type="match status" value="1"/>
</dbReference>
<dbReference type="KEGG" id="emt:CPZ25_009640"/>
<dbReference type="Pfam" id="PF03576">
    <property type="entry name" value="Peptidase_S58"/>
    <property type="match status" value="1"/>
</dbReference>
<keyword evidence="3" id="KW-1185">Reference proteome</keyword>
<gene>
    <name evidence="2" type="ORF">CPZ25_009640</name>
</gene>
<dbReference type="Proteomes" id="UP000218387">
    <property type="component" value="Chromosome"/>
</dbReference>
<dbReference type="PANTHER" id="PTHR36512:SF3">
    <property type="entry name" value="BLR5678 PROTEIN"/>
    <property type="match status" value="1"/>
</dbReference>
<dbReference type="Gene3D" id="3.60.70.12">
    <property type="entry name" value="L-amino peptidase D-ALA esterase/amidase"/>
    <property type="match status" value="1"/>
</dbReference>
<proteinExistence type="inferred from homology"/>
<accession>A0A2A5T8F0</accession>
<name>A0A2A5T8F0_EUBML</name>
<dbReference type="CDD" id="cd02252">
    <property type="entry name" value="nylC_like"/>
    <property type="match status" value="1"/>
</dbReference>
<dbReference type="InterPro" id="IPR005321">
    <property type="entry name" value="Peptidase_S58_DmpA"/>
</dbReference>
<evidence type="ECO:0000313" key="3">
    <source>
        <dbReference type="Proteomes" id="UP000218387"/>
    </source>
</evidence>
<reference evidence="2 3" key="1">
    <citation type="submission" date="2018-05" db="EMBL/GenBank/DDBJ databases">
        <title>Genome comparison of Eubacterium sp.</title>
        <authorList>
            <person name="Feng Y."/>
            <person name="Sanchez-Andrea I."/>
            <person name="Stams A.J.M."/>
            <person name="De Vos W.M."/>
        </authorList>
    </citation>
    <scope>NUCLEOTIDE SEQUENCE [LARGE SCALE GENOMIC DNA]</scope>
    <source>
        <strain evidence="2 3">YI</strain>
    </source>
</reference>
<comment type="similarity">
    <text evidence="1">Belongs to the peptidase S58 family.</text>
</comment>
<dbReference type="EMBL" id="CP029487">
    <property type="protein sequence ID" value="QCT71575.1"/>
    <property type="molecule type" value="Genomic_DNA"/>
</dbReference>
<evidence type="ECO:0000256" key="1">
    <source>
        <dbReference type="ARBA" id="ARBA00007068"/>
    </source>
</evidence>
<dbReference type="GO" id="GO:0004177">
    <property type="term" value="F:aminopeptidase activity"/>
    <property type="evidence" value="ECO:0007669"/>
    <property type="project" value="TreeGrafter"/>
</dbReference>
<dbReference type="AlphaFoldDB" id="A0A2A5T8F0"/>
<dbReference type="InterPro" id="IPR016117">
    <property type="entry name" value="ArgJ-like_dom_sf"/>
</dbReference>
<dbReference type="RefSeq" id="WP_096920321.1">
    <property type="nucleotide sequence ID" value="NZ_CP029487.1"/>
</dbReference>
<dbReference type="SUPFAM" id="SSF56266">
    <property type="entry name" value="DmpA/ArgJ-like"/>
    <property type="match status" value="1"/>
</dbReference>
<evidence type="ECO:0000313" key="2">
    <source>
        <dbReference type="EMBL" id="QCT71575.1"/>
    </source>
</evidence>
<organism evidence="2 3">
    <name type="scientific">Eubacterium maltosivorans</name>
    <dbReference type="NCBI Taxonomy" id="2041044"/>
    <lineage>
        <taxon>Bacteria</taxon>
        <taxon>Bacillati</taxon>
        <taxon>Bacillota</taxon>
        <taxon>Clostridia</taxon>
        <taxon>Eubacteriales</taxon>
        <taxon>Eubacteriaceae</taxon>
        <taxon>Eubacterium</taxon>
    </lineage>
</organism>
<sequence>MQEINLSDIENIRIGHAQDMEGGTGCTVIINEQGAPTGLDVRGGGPASRESELLNPVAAAQGIHAVLLSGGSAFGLDAAGGVMEYLSERNIGFDTGVAKVPLVCQSCIFDLVVGKPDAYPDKVMAYQACIDSENKKSIQNGNVGAGTGATVGKYRGIQTMMKSGIGTYAVELGGLKVGAIVSVNALGDIFDIESGSKLAGMLTADLSEFEDTEAAMYEDISRKENLFTGNTTIGAVITNGKFNKVEAKKIAAMTHNGYAQAIRPVHTTADGDSIYVMSVGEVAADINVVGTLAARMMAMAIKKAVLAAEPLYGLKTASMLLHK</sequence>
<protein>
    <submittedName>
        <fullName evidence="2">Peptidase S58 family protein</fullName>
    </submittedName>
</protein>